<dbReference type="InterPro" id="IPR044878">
    <property type="entry name" value="UbiA_sf"/>
</dbReference>
<dbReference type="InterPro" id="IPR000537">
    <property type="entry name" value="UbiA_prenyltransferase"/>
</dbReference>
<organism evidence="6 7">
    <name type="scientific">Peltaster fructicola</name>
    <dbReference type="NCBI Taxonomy" id="286661"/>
    <lineage>
        <taxon>Eukaryota</taxon>
        <taxon>Fungi</taxon>
        <taxon>Dikarya</taxon>
        <taxon>Ascomycota</taxon>
        <taxon>Pezizomycotina</taxon>
        <taxon>Dothideomycetes</taxon>
        <taxon>Dothideomycetes incertae sedis</taxon>
        <taxon>Peltaster</taxon>
    </lineage>
</organism>
<accession>A0A6H0Y0I5</accession>
<keyword evidence="3 5" id="KW-1133">Transmembrane helix</keyword>
<name>A0A6H0Y0I5_9PEZI</name>
<dbReference type="Pfam" id="PF01040">
    <property type="entry name" value="UbiA"/>
    <property type="match status" value="1"/>
</dbReference>
<keyword evidence="4 5" id="KW-0472">Membrane</keyword>
<dbReference type="Gene3D" id="1.10.357.140">
    <property type="entry name" value="UbiA prenyltransferase"/>
    <property type="match status" value="1"/>
</dbReference>
<feature type="transmembrane region" description="Helical" evidence="5">
    <location>
        <begin position="139"/>
        <end position="156"/>
    </location>
</feature>
<sequence length="286" mass="31288">MAIGIKSTASFLKTLFLFGKSDIPAAALPTIAVALVLTGLPGIPAFATGILWLEIHLLAFQIKNQIDGIDEDRVAKPYRPLPAGRLSLQTAKQLYYTFFVLMLLIGALTKTLTCTLTYTAMILAYNEGRLAEFPLSKNILAAGGLICYCWGVTVIFDQGLPLHGYKLLAVTLLGAIFATTGHASDFRDRTADALMGRKTIPLLLPPRLARWSLAVLIALWTAGLMCLWQPPVLASITFTMLAVWTLVGFVASHDEKDDRKSYVLYGFWLLSSNLLPIFARSRGLLV</sequence>
<keyword evidence="2 5" id="KW-0812">Transmembrane</keyword>
<dbReference type="Proteomes" id="UP000503462">
    <property type="component" value="Chromosome 4"/>
</dbReference>
<feature type="transmembrane region" description="Helical" evidence="5">
    <location>
        <begin position="168"/>
        <end position="187"/>
    </location>
</feature>
<reference evidence="6 7" key="1">
    <citation type="journal article" date="2016" name="Sci. Rep.">
        <title>Peltaster fructicola genome reveals evolution from an invasive phytopathogen to an ectophytic parasite.</title>
        <authorList>
            <person name="Xu C."/>
            <person name="Chen H."/>
            <person name="Gleason M.L."/>
            <person name="Xu J.R."/>
            <person name="Liu H."/>
            <person name="Zhang R."/>
            <person name="Sun G."/>
        </authorList>
    </citation>
    <scope>NUCLEOTIDE SEQUENCE [LARGE SCALE GENOMIC DNA]</scope>
    <source>
        <strain evidence="6 7">LNHT1506</strain>
    </source>
</reference>
<feature type="transmembrane region" description="Helical" evidence="5">
    <location>
        <begin position="94"/>
        <end position="118"/>
    </location>
</feature>
<keyword evidence="7" id="KW-1185">Reference proteome</keyword>
<evidence type="ECO:0000313" key="7">
    <source>
        <dbReference type="Proteomes" id="UP000503462"/>
    </source>
</evidence>
<gene>
    <name evidence="6" type="ORF">AMS68_005677</name>
</gene>
<protein>
    <submittedName>
        <fullName evidence="6">Uncharacterized protein</fullName>
    </submittedName>
</protein>
<dbReference type="EMBL" id="CP051142">
    <property type="protein sequence ID" value="QIX00160.1"/>
    <property type="molecule type" value="Genomic_DNA"/>
</dbReference>
<dbReference type="CDD" id="cd13965">
    <property type="entry name" value="PT_UbiA_3"/>
    <property type="match status" value="1"/>
</dbReference>
<feature type="transmembrane region" description="Helical" evidence="5">
    <location>
        <begin position="26"/>
        <end position="53"/>
    </location>
</feature>
<evidence type="ECO:0000256" key="2">
    <source>
        <dbReference type="ARBA" id="ARBA00022692"/>
    </source>
</evidence>
<evidence type="ECO:0000313" key="6">
    <source>
        <dbReference type="EMBL" id="QIX00160.1"/>
    </source>
</evidence>
<evidence type="ECO:0000256" key="4">
    <source>
        <dbReference type="ARBA" id="ARBA00023136"/>
    </source>
</evidence>
<dbReference type="GO" id="GO:0016765">
    <property type="term" value="F:transferase activity, transferring alkyl or aryl (other than methyl) groups"/>
    <property type="evidence" value="ECO:0007669"/>
    <property type="project" value="InterPro"/>
</dbReference>
<dbReference type="InterPro" id="IPR050475">
    <property type="entry name" value="Prenyltransferase_related"/>
</dbReference>
<feature type="transmembrane region" description="Helical" evidence="5">
    <location>
        <begin position="231"/>
        <end position="250"/>
    </location>
</feature>
<dbReference type="PANTHER" id="PTHR42723">
    <property type="entry name" value="CHLOROPHYLL SYNTHASE"/>
    <property type="match status" value="1"/>
</dbReference>
<evidence type="ECO:0000256" key="1">
    <source>
        <dbReference type="ARBA" id="ARBA00004141"/>
    </source>
</evidence>
<evidence type="ECO:0000256" key="5">
    <source>
        <dbReference type="SAM" id="Phobius"/>
    </source>
</evidence>
<comment type="subcellular location">
    <subcellularLocation>
        <location evidence="1">Membrane</location>
        <topology evidence="1">Multi-pass membrane protein</topology>
    </subcellularLocation>
</comment>
<dbReference type="PANTHER" id="PTHR42723:SF1">
    <property type="entry name" value="CHLOROPHYLL SYNTHASE, CHLOROPLASTIC"/>
    <property type="match status" value="1"/>
</dbReference>
<evidence type="ECO:0000256" key="3">
    <source>
        <dbReference type="ARBA" id="ARBA00022989"/>
    </source>
</evidence>
<feature type="transmembrane region" description="Helical" evidence="5">
    <location>
        <begin position="262"/>
        <end position="279"/>
    </location>
</feature>
<dbReference type="AlphaFoldDB" id="A0A6H0Y0I5"/>
<dbReference type="OrthoDB" id="434972at2759"/>
<proteinExistence type="predicted"/>
<dbReference type="GO" id="GO:0016020">
    <property type="term" value="C:membrane"/>
    <property type="evidence" value="ECO:0007669"/>
    <property type="project" value="UniProtKB-SubCell"/>
</dbReference>